<dbReference type="SUPFAM" id="SSF103481">
    <property type="entry name" value="Multidrug resistance efflux transporter EmrE"/>
    <property type="match status" value="2"/>
</dbReference>
<comment type="subcellular location">
    <subcellularLocation>
        <location evidence="1">Cell membrane</location>
        <topology evidence="1">Multi-pass membrane protein</topology>
    </subcellularLocation>
</comment>
<dbReference type="PANTHER" id="PTHR32322:SF18">
    <property type="entry name" value="S-ADENOSYLMETHIONINE_S-ADENOSYLHOMOCYSTEINE TRANSPORTER"/>
    <property type="match status" value="1"/>
</dbReference>
<keyword evidence="4 7" id="KW-0812">Transmembrane</keyword>
<feature type="transmembrane region" description="Helical" evidence="7">
    <location>
        <begin position="187"/>
        <end position="206"/>
    </location>
</feature>
<keyword evidence="10" id="KW-1185">Reference proteome</keyword>
<feature type="transmembrane region" description="Helical" evidence="7">
    <location>
        <begin position="34"/>
        <end position="54"/>
    </location>
</feature>
<feature type="transmembrane region" description="Helical" evidence="7">
    <location>
        <begin position="63"/>
        <end position="81"/>
    </location>
</feature>
<reference evidence="9 10" key="1">
    <citation type="submission" date="2021-01" db="EMBL/GenBank/DDBJ databases">
        <title>Identification of strong promoters based on the transcriptome of Brevibacillus choshinensis.</title>
        <authorList>
            <person name="Yao D."/>
            <person name="Zhang K."/>
            <person name="Wu J."/>
        </authorList>
    </citation>
    <scope>NUCLEOTIDE SEQUENCE [LARGE SCALE GENOMIC DNA]</scope>
    <source>
        <strain evidence="9 10">HPD31-SP3</strain>
    </source>
</reference>
<dbReference type="PANTHER" id="PTHR32322">
    <property type="entry name" value="INNER MEMBRANE TRANSPORTER"/>
    <property type="match status" value="1"/>
</dbReference>
<dbReference type="InterPro" id="IPR000620">
    <property type="entry name" value="EamA_dom"/>
</dbReference>
<proteinExistence type="inferred from homology"/>
<evidence type="ECO:0000313" key="9">
    <source>
        <dbReference type="EMBL" id="QRG67760.1"/>
    </source>
</evidence>
<dbReference type="Pfam" id="PF00892">
    <property type="entry name" value="EamA"/>
    <property type="match status" value="2"/>
</dbReference>
<evidence type="ECO:0000313" key="10">
    <source>
        <dbReference type="Proteomes" id="UP000596248"/>
    </source>
</evidence>
<evidence type="ECO:0000256" key="6">
    <source>
        <dbReference type="ARBA" id="ARBA00023136"/>
    </source>
</evidence>
<feature type="transmembrane region" description="Helical" evidence="7">
    <location>
        <begin position="122"/>
        <end position="139"/>
    </location>
</feature>
<feature type="transmembrane region" description="Helical" evidence="7">
    <location>
        <begin position="265"/>
        <end position="284"/>
    </location>
</feature>
<evidence type="ECO:0000256" key="2">
    <source>
        <dbReference type="ARBA" id="ARBA00007362"/>
    </source>
</evidence>
<evidence type="ECO:0000256" key="4">
    <source>
        <dbReference type="ARBA" id="ARBA00022692"/>
    </source>
</evidence>
<name>A0ABX7FPY3_BRECH</name>
<dbReference type="InterPro" id="IPR037185">
    <property type="entry name" value="EmrE-like"/>
</dbReference>
<evidence type="ECO:0000256" key="7">
    <source>
        <dbReference type="SAM" id="Phobius"/>
    </source>
</evidence>
<evidence type="ECO:0000259" key="8">
    <source>
        <dbReference type="Pfam" id="PF00892"/>
    </source>
</evidence>
<dbReference type="InterPro" id="IPR050638">
    <property type="entry name" value="AA-Vitamin_Transporters"/>
</dbReference>
<feature type="transmembrane region" description="Helical" evidence="7">
    <location>
        <begin position="87"/>
        <end position="110"/>
    </location>
</feature>
<keyword evidence="5 7" id="KW-1133">Transmembrane helix</keyword>
<evidence type="ECO:0000256" key="5">
    <source>
        <dbReference type="ARBA" id="ARBA00022989"/>
    </source>
</evidence>
<evidence type="ECO:0000256" key="3">
    <source>
        <dbReference type="ARBA" id="ARBA00022475"/>
    </source>
</evidence>
<keyword evidence="3" id="KW-1003">Cell membrane</keyword>
<feature type="transmembrane region" description="Helical" evidence="7">
    <location>
        <begin position="145"/>
        <end position="166"/>
    </location>
</feature>
<comment type="similarity">
    <text evidence="2">Belongs to the EamA transporter family.</text>
</comment>
<keyword evidence="6 7" id="KW-0472">Membrane</keyword>
<gene>
    <name evidence="9" type="ORF">JNE38_00515</name>
</gene>
<protein>
    <submittedName>
        <fullName evidence="9">DMT family transporter</fullName>
    </submittedName>
</protein>
<sequence>MRYILLVFIGACSYGILSTIVKLAYGQGYSPAEVIGGQMFFGFVLTWLPALFFLRTKPQWRQLLLLVAVGLTVGSTGIFYYNALQFIPASIAIVLLFQFTWMGVLAEAFLTRRRPDRQTIGSLVLLLIGTLLAGGLFEGGGWGQFNFMGVMLGLLSAVSYTLFLIFSGKAAITVQPWVRSSAMATGSLLLASLIYPPVFLFNGALLDGLFPYVFLLAFFGIFLPTVLFNFGIPHIGAGMAAILGAAELPMAVISSYVVLNESVSLLQTLGVVVILIGIVLPEWFRRRGKRGNTQETSDRH</sequence>
<feature type="domain" description="EamA" evidence="8">
    <location>
        <begin position="148"/>
        <end position="280"/>
    </location>
</feature>
<feature type="transmembrane region" description="Helical" evidence="7">
    <location>
        <begin position="239"/>
        <end position="259"/>
    </location>
</feature>
<dbReference type="RefSeq" id="WP_203354806.1">
    <property type="nucleotide sequence ID" value="NZ_CP069127.1"/>
</dbReference>
<feature type="transmembrane region" description="Helical" evidence="7">
    <location>
        <begin position="212"/>
        <end position="232"/>
    </location>
</feature>
<dbReference type="Proteomes" id="UP000596248">
    <property type="component" value="Chromosome"/>
</dbReference>
<organism evidence="9 10">
    <name type="scientific">Brevibacillus choshinensis</name>
    <dbReference type="NCBI Taxonomy" id="54911"/>
    <lineage>
        <taxon>Bacteria</taxon>
        <taxon>Bacillati</taxon>
        <taxon>Bacillota</taxon>
        <taxon>Bacilli</taxon>
        <taxon>Bacillales</taxon>
        <taxon>Paenibacillaceae</taxon>
        <taxon>Brevibacillus</taxon>
    </lineage>
</organism>
<dbReference type="EMBL" id="CP069127">
    <property type="protein sequence ID" value="QRG67760.1"/>
    <property type="molecule type" value="Genomic_DNA"/>
</dbReference>
<accession>A0ABX7FPY3</accession>
<evidence type="ECO:0000256" key="1">
    <source>
        <dbReference type="ARBA" id="ARBA00004651"/>
    </source>
</evidence>
<feature type="domain" description="EamA" evidence="8">
    <location>
        <begin position="2"/>
        <end position="133"/>
    </location>
</feature>